<feature type="domain" description="GGDEF" evidence="9">
    <location>
        <begin position="391"/>
        <end position="524"/>
    </location>
</feature>
<dbReference type="Proteomes" id="UP000198718">
    <property type="component" value="Unassembled WGS sequence"/>
</dbReference>
<dbReference type="OrthoDB" id="9762141at2"/>
<dbReference type="CDD" id="cd12912">
    <property type="entry name" value="PDC2_MCP_like"/>
    <property type="match status" value="1"/>
</dbReference>
<protein>
    <submittedName>
        <fullName evidence="10">Diguanylate cyclase (GGDEF) domain-containing protein</fullName>
    </submittedName>
</protein>
<evidence type="ECO:0000313" key="11">
    <source>
        <dbReference type="Proteomes" id="UP000198718"/>
    </source>
</evidence>
<proteinExistence type="predicted"/>
<organism evidence="10 11">
    <name type="scientific">Natronincola ferrireducens</name>
    <dbReference type="NCBI Taxonomy" id="393762"/>
    <lineage>
        <taxon>Bacteria</taxon>
        <taxon>Bacillati</taxon>
        <taxon>Bacillota</taxon>
        <taxon>Clostridia</taxon>
        <taxon>Peptostreptococcales</taxon>
        <taxon>Natronincolaceae</taxon>
        <taxon>Natronincola</taxon>
    </lineage>
</organism>
<gene>
    <name evidence="10" type="ORF">SAMN05660472_00679</name>
</gene>
<dbReference type="InterPro" id="IPR043128">
    <property type="entry name" value="Rev_trsase/Diguanyl_cyclase"/>
</dbReference>
<dbReference type="AlphaFoldDB" id="A0A1G8YXU4"/>
<evidence type="ECO:0000259" key="7">
    <source>
        <dbReference type="PROSITE" id="PS50883"/>
    </source>
</evidence>
<dbReference type="Gene3D" id="3.30.450.20">
    <property type="entry name" value="PAS domain"/>
    <property type="match status" value="2"/>
</dbReference>
<dbReference type="InterPro" id="IPR052155">
    <property type="entry name" value="Biofilm_reg_signaling"/>
</dbReference>
<evidence type="ECO:0000259" key="9">
    <source>
        <dbReference type="PROSITE" id="PS50887"/>
    </source>
</evidence>
<dbReference type="PANTHER" id="PTHR44757">
    <property type="entry name" value="DIGUANYLATE CYCLASE DGCP"/>
    <property type="match status" value="1"/>
</dbReference>
<dbReference type="Gene3D" id="3.30.70.270">
    <property type="match status" value="1"/>
</dbReference>
<name>A0A1G8YXU4_9FIRM</name>
<dbReference type="PROSITE" id="PS50883">
    <property type="entry name" value="EAL"/>
    <property type="match status" value="1"/>
</dbReference>
<dbReference type="GO" id="GO:0005886">
    <property type="term" value="C:plasma membrane"/>
    <property type="evidence" value="ECO:0007669"/>
    <property type="project" value="UniProtKB-SubCell"/>
</dbReference>
<dbReference type="Pfam" id="PF02743">
    <property type="entry name" value="dCache_1"/>
    <property type="match status" value="1"/>
</dbReference>
<dbReference type="InterPro" id="IPR029787">
    <property type="entry name" value="Nucleotide_cyclase"/>
</dbReference>
<evidence type="ECO:0000256" key="5">
    <source>
        <dbReference type="ARBA" id="ARBA00023136"/>
    </source>
</evidence>
<evidence type="ECO:0000313" key="10">
    <source>
        <dbReference type="EMBL" id="SDK07648.1"/>
    </source>
</evidence>
<dbReference type="InterPro" id="IPR000160">
    <property type="entry name" value="GGDEF_dom"/>
</dbReference>
<dbReference type="SMART" id="SM00304">
    <property type="entry name" value="HAMP"/>
    <property type="match status" value="1"/>
</dbReference>
<dbReference type="PROSITE" id="PS50887">
    <property type="entry name" value="GGDEF"/>
    <property type="match status" value="1"/>
</dbReference>
<dbReference type="Pfam" id="PF00563">
    <property type="entry name" value="EAL"/>
    <property type="match status" value="1"/>
</dbReference>
<dbReference type="SUPFAM" id="SSF141868">
    <property type="entry name" value="EAL domain-like"/>
    <property type="match status" value="1"/>
</dbReference>
<dbReference type="InterPro" id="IPR003660">
    <property type="entry name" value="HAMP_dom"/>
</dbReference>
<dbReference type="InterPro" id="IPR029151">
    <property type="entry name" value="Sensor-like_sf"/>
</dbReference>
<dbReference type="SUPFAM" id="SSF158472">
    <property type="entry name" value="HAMP domain-like"/>
    <property type="match status" value="1"/>
</dbReference>
<evidence type="ECO:0000256" key="3">
    <source>
        <dbReference type="ARBA" id="ARBA00022692"/>
    </source>
</evidence>
<dbReference type="FunFam" id="3.20.20.450:FF:000001">
    <property type="entry name" value="Cyclic di-GMP phosphodiesterase yahA"/>
    <property type="match status" value="1"/>
</dbReference>
<keyword evidence="3 6" id="KW-0812">Transmembrane</keyword>
<dbReference type="SMART" id="SM00052">
    <property type="entry name" value="EAL"/>
    <property type="match status" value="1"/>
</dbReference>
<dbReference type="SMART" id="SM00267">
    <property type="entry name" value="GGDEF"/>
    <property type="match status" value="1"/>
</dbReference>
<dbReference type="NCBIfam" id="TIGR00254">
    <property type="entry name" value="GGDEF"/>
    <property type="match status" value="1"/>
</dbReference>
<dbReference type="Pfam" id="PF00990">
    <property type="entry name" value="GGDEF"/>
    <property type="match status" value="1"/>
</dbReference>
<feature type="domain" description="HAMP" evidence="8">
    <location>
        <begin position="310"/>
        <end position="362"/>
    </location>
</feature>
<evidence type="ECO:0000256" key="1">
    <source>
        <dbReference type="ARBA" id="ARBA00004651"/>
    </source>
</evidence>
<dbReference type="InterPro" id="IPR033479">
    <property type="entry name" value="dCache_1"/>
</dbReference>
<dbReference type="EMBL" id="FNFP01000001">
    <property type="protein sequence ID" value="SDK07648.1"/>
    <property type="molecule type" value="Genomic_DNA"/>
</dbReference>
<dbReference type="SUPFAM" id="SSF55073">
    <property type="entry name" value="Nucleotide cyclase"/>
    <property type="match status" value="1"/>
</dbReference>
<feature type="domain" description="EAL" evidence="7">
    <location>
        <begin position="533"/>
        <end position="787"/>
    </location>
</feature>
<dbReference type="CDD" id="cd12914">
    <property type="entry name" value="PDC1_DGC_like"/>
    <property type="match status" value="1"/>
</dbReference>
<dbReference type="SUPFAM" id="SSF103190">
    <property type="entry name" value="Sensory domain-like"/>
    <property type="match status" value="1"/>
</dbReference>
<accession>A0A1G8YXU4</accession>
<dbReference type="RefSeq" id="WP_090550265.1">
    <property type="nucleotide sequence ID" value="NZ_FNFP01000001.1"/>
</dbReference>
<keyword evidence="11" id="KW-1185">Reference proteome</keyword>
<evidence type="ECO:0000256" key="2">
    <source>
        <dbReference type="ARBA" id="ARBA00022475"/>
    </source>
</evidence>
<dbReference type="CDD" id="cd06225">
    <property type="entry name" value="HAMP"/>
    <property type="match status" value="1"/>
</dbReference>
<reference evidence="10 11" key="1">
    <citation type="submission" date="2016-10" db="EMBL/GenBank/DDBJ databases">
        <authorList>
            <person name="de Groot N.N."/>
        </authorList>
    </citation>
    <scope>NUCLEOTIDE SEQUENCE [LARGE SCALE GENOMIC DNA]</scope>
    <source>
        <strain evidence="10 11">DSM 18346</strain>
    </source>
</reference>
<dbReference type="CDD" id="cd01949">
    <property type="entry name" value="GGDEF"/>
    <property type="match status" value="1"/>
</dbReference>
<feature type="transmembrane region" description="Helical" evidence="6">
    <location>
        <begin position="13"/>
        <end position="35"/>
    </location>
</feature>
<dbReference type="GO" id="GO:0007165">
    <property type="term" value="P:signal transduction"/>
    <property type="evidence" value="ECO:0007669"/>
    <property type="project" value="InterPro"/>
</dbReference>
<keyword evidence="4 6" id="KW-1133">Transmembrane helix</keyword>
<dbReference type="InterPro" id="IPR035919">
    <property type="entry name" value="EAL_sf"/>
</dbReference>
<evidence type="ECO:0000259" key="8">
    <source>
        <dbReference type="PROSITE" id="PS50885"/>
    </source>
</evidence>
<dbReference type="InterPro" id="IPR001633">
    <property type="entry name" value="EAL_dom"/>
</dbReference>
<dbReference type="Gene3D" id="3.20.20.450">
    <property type="entry name" value="EAL domain"/>
    <property type="match status" value="1"/>
</dbReference>
<evidence type="ECO:0000256" key="6">
    <source>
        <dbReference type="SAM" id="Phobius"/>
    </source>
</evidence>
<keyword evidence="5 6" id="KW-0472">Membrane</keyword>
<dbReference type="PROSITE" id="PS50885">
    <property type="entry name" value="HAMP"/>
    <property type="match status" value="1"/>
</dbReference>
<dbReference type="Pfam" id="PF00672">
    <property type="entry name" value="HAMP"/>
    <property type="match status" value="1"/>
</dbReference>
<dbReference type="STRING" id="393762.SAMN05660472_00679"/>
<dbReference type="CDD" id="cd01948">
    <property type="entry name" value="EAL"/>
    <property type="match status" value="1"/>
</dbReference>
<keyword evidence="2" id="KW-1003">Cell membrane</keyword>
<sequence>MFKNPFRSIKQKFLFILIVGISLNILVLVYTCTLITKDIIIDMLHNNNLKHVETYAQVVENWFKERFNEIDIYANTDLIKSMETPKIQSYLQKEMEEKADIYADLFVIEADGTFHSHTGINIDNIGYRDYFSKVMTGERVLSNPIVSTSTGKQIVVVAVPIKNEEEEVLGVMGGSVDLIKLYSLIEGFKGNGSGGYSYIVDSNGVVITHPNKDYIMRRNIYLLSKNASSEIIVGSKETLSREKGRVLYTYGGVESNGYYHVIDNTEGWWIVYKVPTYEAANILNRLLDLVGVATLIILCLGVVLSFYFTHKNTKPIIELKEVFDKAAKGDLSVRAETKYADELGEAGKSFNIMMDKISSLTYYDAITHLPNRDYFIEELTKELAHRIVDEKKLSIVLISINKFKSINDMYGFDEGDEVLKEMGRRIKTIIGEENKVARIGADEFALLFYEVPVRSKILKKVEELLDKITQDITLEGHELHISCRAGIVFFPQDGKDSDTLFKKASIARLRAKQKRQNEYQVYNEEVNKQLTEELTMERNLYHAIENQELYLEFQPFIHIKTGEIVEAEALLRWRHPRKGIIPPGRFIPLAEKTGLIVPIGNWVLREACRQNRAWQDLGLNPIVISVNVSVIQFMRQDFIETIKSILNETKLNPKYLALEITEGVAMEEIEKNIKKFHQLKKLGVKISIDDFGTGFSSLNYFAKFPIDSLKIDRSFIQNIANNQQARAIVSTIISMAQALGVENIAEGVETEEQLSFIKSIGCHKAQGYFFSKPLAAQNLEKLLMENKTYNH</sequence>
<dbReference type="PANTHER" id="PTHR44757:SF2">
    <property type="entry name" value="BIOFILM ARCHITECTURE MAINTENANCE PROTEIN MBAA"/>
    <property type="match status" value="1"/>
</dbReference>
<evidence type="ECO:0000256" key="4">
    <source>
        <dbReference type="ARBA" id="ARBA00022989"/>
    </source>
</evidence>
<dbReference type="Gene3D" id="6.10.340.10">
    <property type="match status" value="1"/>
</dbReference>
<comment type="subcellular location">
    <subcellularLocation>
        <location evidence="1">Cell membrane</location>
        <topology evidence="1">Multi-pass membrane protein</topology>
    </subcellularLocation>
</comment>